<keyword evidence="1" id="KW-0812">Transmembrane</keyword>
<feature type="transmembrane region" description="Helical" evidence="1">
    <location>
        <begin position="127"/>
        <end position="149"/>
    </location>
</feature>
<protein>
    <submittedName>
        <fullName evidence="3">DUF397 domain-containing protein</fullName>
    </submittedName>
</protein>
<dbReference type="EMBL" id="JAYMRP010000004">
    <property type="protein sequence ID" value="MFB8772427.1"/>
    <property type="molecule type" value="Genomic_DNA"/>
</dbReference>
<evidence type="ECO:0000256" key="1">
    <source>
        <dbReference type="SAM" id="Phobius"/>
    </source>
</evidence>
<evidence type="ECO:0000313" key="4">
    <source>
        <dbReference type="Proteomes" id="UP001585080"/>
    </source>
</evidence>
<dbReference type="Pfam" id="PF04149">
    <property type="entry name" value="DUF397"/>
    <property type="match status" value="1"/>
</dbReference>
<evidence type="ECO:0000313" key="3">
    <source>
        <dbReference type="EMBL" id="MFB8772427.1"/>
    </source>
</evidence>
<gene>
    <name evidence="3" type="ORF">VSS16_06720</name>
</gene>
<keyword evidence="4" id="KW-1185">Reference proteome</keyword>
<feature type="domain" description="DUF397" evidence="2">
    <location>
        <begin position="15"/>
        <end position="61"/>
    </location>
</feature>
<keyword evidence="1" id="KW-0472">Membrane</keyword>
<dbReference type="InterPro" id="IPR007278">
    <property type="entry name" value="DUF397"/>
</dbReference>
<evidence type="ECO:0000259" key="2">
    <source>
        <dbReference type="Pfam" id="PF04149"/>
    </source>
</evidence>
<keyword evidence="1" id="KW-1133">Transmembrane helix</keyword>
<accession>A0ABV5E6G3</accession>
<sequence>MREGAALAEDRGAVSWRKSSYSGTNESACCEVARLPGAVHVRDSKFPYRAELAFAPDVWCAALALFSAWGTLSRAMGNSDTAGCAMSGQQPERSMGREPGIAGYCLVTGALASAAGAGASLLVESVWLRVTMWLTVLVGVATAAGWCWVRSPVTARHWTVDLLVRPAVRNAPSRRA</sequence>
<feature type="transmembrane region" description="Helical" evidence="1">
    <location>
        <begin position="101"/>
        <end position="121"/>
    </location>
</feature>
<comment type="caution">
    <text evidence="3">The sequence shown here is derived from an EMBL/GenBank/DDBJ whole genome shotgun (WGS) entry which is preliminary data.</text>
</comment>
<proteinExistence type="predicted"/>
<dbReference type="RefSeq" id="WP_376731487.1">
    <property type="nucleotide sequence ID" value="NZ_JAYMRP010000004.1"/>
</dbReference>
<name>A0ABV5E6G3_9ACTN</name>
<dbReference type="Proteomes" id="UP001585080">
    <property type="component" value="Unassembled WGS sequence"/>
</dbReference>
<reference evidence="3 4" key="1">
    <citation type="submission" date="2024-01" db="EMBL/GenBank/DDBJ databases">
        <title>Genome mining of biosynthetic gene clusters to explore secondary metabolites of Streptomyces sp.</title>
        <authorList>
            <person name="Baig A."/>
            <person name="Ajitkumar Shintre N."/>
            <person name="Kumar H."/>
            <person name="Anbarasu A."/>
            <person name="Ramaiah S."/>
        </authorList>
    </citation>
    <scope>NUCLEOTIDE SEQUENCE [LARGE SCALE GENOMIC DNA]</scope>
    <source>
        <strain evidence="3 4">A57</strain>
    </source>
</reference>
<organism evidence="3 4">
    <name type="scientific">Streptomyces broussonetiae</name>
    <dbReference type="NCBI Taxonomy" id="2686304"/>
    <lineage>
        <taxon>Bacteria</taxon>
        <taxon>Bacillati</taxon>
        <taxon>Actinomycetota</taxon>
        <taxon>Actinomycetes</taxon>
        <taxon>Kitasatosporales</taxon>
        <taxon>Streptomycetaceae</taxon>
        <taxon>Streptomyces</taxon>
    </lineage>
</organism>